<gene>
    <name evidence="2" type="ORF">BofuT4_uP042890.1</name>
</gene>
<evidence type="ECO:0000256" key="1">
    <source>
        <dbReference type="SAM" id="MobiDB-lite"/>
    </source>
</evidence>
<evidence type="ECO:0000313" key="2">
    <source>
        <dbReference type="EMBL" id="CCD46678.1"/>
    </source>
</evidence>
<sequence length="49" mass="5482">MSRTNQLLKPPATGRSPMTRDWIAANPESTNETRKSVLGIPTRTCVRLE</sequence>
<dbReference type="EMBL" id="FQ790282">
    <property type="protein sequence ID" value="CCD46678.1"/>
    <property type="molecule type" value="Genomic_DNA"/>
</dbReference>
<proteinExistence type="predicted"/>
<dbReference type="HOGENOM" id="CLU_3142855_0_0_1"/>
<organism evidence="2 3">
    <name type="scientific">Botryotinia fuckeliana (strain T4)</name>
    <name type="common">Noble rot fungus</name>
    <name type="synonym">Botrytis cinerea</name>
    <dbReference type="NCBI Taxonomy" id="999810"/>
    <lineage>
        <taxon>Eukaryota</taxon>
        <taxon>Fungi</taxon>
        <taxon>Dikarya</taxon>
        <taxon>Ascomycota</taxon>
        <taxon>Pezizomycotina</taxon>
        <taxon>Leotiomycetes</taxon>
        <taxon>Helotiales</taxon>
        <taxon>Sclerotiniaceae</taxon>
        <taxon>Botrytis</taxon>
    </lineage>
</organism>
<reference evidence="3" key="1">
    <citation type="journal article" date="2011" name="PLoS Genet.">
        <title>Genomic analysis of the necrotrophic fungal pathogens Sclerotinia sclerotiorum and Botrytis cinerea.</title>
        <authorList>
            <person name="Amselem J."/>
            <person name="Cuomo C.A."/>
            <person name="van Kan J.A."/>
            <person name="Viaud M."/>
            <person name="Benito E.P."/>
            <person name="Couloux A."/>
            <person name="Coutinho P.M."/>
            <person name="de Vries R.P."/>
            <person name="Dyer P.S."/>
            <person name="Fillinger S."/>
            <person name="Fournier E."/>
            <person name="Gout L."/>
            <person name="Hahn M."/>
            <person name="Kohn L."/>
            <person name="Lapalu N."/>
            <person name="Plummer K.M."/>
            <person name="Pradier J.M."/>
            <person name="Quevillon E."/>
            <person name="Sharon A."/>
            <person name="Simon A."/>
            <person name="ten Have A."/>
            <person name="Tudzynski B."/>
            <person name="Tudzynski P."/>
            <person name="Wincker P."/>
            <person name="Andrew M."/>
            <person name="Anthouard V."/>
            <person name="Beever R.E."/>
            <person name="Beffa R."/>
            <person name="Benoit I."/>
            <person name="Bouzid O."/>
            <person name="Brault B."/>
            <person name="Chen Z."/>
            <person name="Choquer M."/>
            <person name="Collemare J."/>
            <person name="Cotton P."/>
            <person name="Danchin E.G."/>
            <person name="Da Silva C."/>
            <person name="Gautier A."/>
            <person name="Giraud C."/>
            <person name="Giraud T."/>
            <person name="Gonzalez C."/>
            <person name="Grossetete S."/>
            <person name="Guldener U."/>
            <person name="Henrissat B."/>
            <person name="Howlett B.J."/>
            <person name="Kodira C."/>
            <person name="Kretschmer M."/>
            <person name="Lappartient A."/>
            <person name="Leroch M."/>
            <person name="Levis C."/>
            <person name="Mauceli E."/>
            <person name="Neuveglise C."/>
            <person name="Oeser B."/>
            <person name="Pearson M."/>
            <person name="Poulain J."/>
            <person name="Poussereau N."/>
            <person name="Quesneville H."/>
            <person name="Rascle C."/>
            <person name="Schumacher J."/>
            <person name="Segurens B."/>
            <person name="Sexton A."/>
            <person name="Silva E."/>
            <person name="Sirven C."/>
            <person name="Soanes D.M."/>
            <person name="Talbot N.J."/>
            <person name="Templeton M."/>
            <person name="Yandava C."/>
            <person name="Yarden O."/>
            <person name="Zeng Q."/>
            <person name="Rollins J.A."/>
            <person name="Lebrun M.H."/>
            <person name="Dickman M."/>
        </authorList>
    </citation>
    <scope>NUCLEOTIDE SEQUENCE [LARGE SCALE GENOMIC DNA]</scope>
    <source>
        <strain evidence="3">T4</strain>
    </source>
</reference>
<dbReference type="AlphaFoldDB" id="G2Y1Y8"/>
<dbReference type="Proteomes" id="UP000008177">
    <property type="component" value="Unplaced contigs"/>
</dbReference>
<protein>
    <submittedName>
        <fullName evidence="2">Uncharacterized protein</fullName>
    </submittedName>
</protein>
<evidence type="ECO:0000313" key="3">
    <source>
        <dbReference type="Proteomes" id="UP000008177"/>
    </source>
</evidence>
<accession>G2Y1Y8</accession>
<dbReference type="InParanoid" id="G2Y1Y8"/>
<name>G2Y1Y8_BOTF4</name>
<feature type="region of interest" description="Disordered" evidence="1">
    <location>
        <begin position="1"/>
        <end position="38"/>
    </location>
</feature>